<name>A0A6G4U358_9ACTN</name>
<dbReference type="Pfam" id="PF13360">
    <property type="entry name" value="PQQ_2"/>
    <property type="match status" value="2"/>
</dbReference>
<feature type="region of interest" description="Disordered" evidence="1">
    <location>
        <begin position="391"/>
        <end position="421"/>
    </location>
</feature>
<keyword evidence="5" id="KW-1185">Reference proteome</keyword>
<sequence length="445" mass="47092">MTGDQLDRALRDTLRTWPYEELPGAHGVADQVARTDRRLKMFRRGGAILAIAGIGVGAALATAAGGDTDGGLAPPAGVEQSPPLQGWSRWQMELPGGDTGTCLTAEMSVYCSTMGYDGLRIDARSGKVVWTSKSGGSSSGGLGGFRDGVLYTFRDHKPGSNAPGTDLVALEAKTKKVLWKHKLASDNRDAQAAVPFNGGVLANAPRDRVLRALDPKTGRTEWTYSWGKGIWCDRTTLDGVPYLLCRPDGADLKGDTDVIRLAPADGGAQKIATVPGHTEFLGSSGDDLVFVRKDRKLVHRVSTQGGGTEQRSLAGVRQVAGLAGDVLLSSRPNGEVTGHSTLTGKRLWTTDLGLKYKQSSSPWNSQRLSTPALMPGTHTAYLLSPSGKLAGADLRTGKPQWHGSVRIPTPPKNAPTSRPQLLTSGDVLVGRAGTQLFSERPDPSG</sequence>
<keyword evidence="2" id="KW-0812">Transmembrane</keyword>
<feature type="transmembrane region" description="Helical" evidence="2">
    <location>
        <begin position="47"/>
        <end position="66"/>
    </location>
</feature>
<dbReference type="AlphaFoldDB" id="A0A6G4U358"/>
<evidence type="ECO:0000259" key="3">
    <source>
        <dbReference type="Pfam" id="PF13360"/>
    </source>
</evidence>
<keyword evidence="2" id="KW-0472">Membrane</keyword>
<evidence type="ECO:0000256" key="1">
    <source>
        <dbReference type="SAM" id="MobiDB-lite"/>
    </source>
</evidence>
<reference evidence="4 5" key="1">
    <citation type="submission" date="2020-02" db="EMBL/GenBank/DDBJ databases">
        <title>Whole-genome analyses of novel actinobacteria.</title>
        <authorList>
            <person name="Sahin N."/>
        </authorList>
    </citation>
    <scope>NUCLEOTIDE SEQUENCE [LARGE SCALE GENOMIC DNA]</scope>
    <source>
        <strain evidence="4 5">A7024</strain>
    </source>
</reference>
<feature type="domain" description="Pyrrolo-quinoline quinone repeat" evidence="3">
    <location>
        <begin position="256"/>
        <end position="423"/>
    </location>
</feature>
<comment type="caution">
    <text evidence="4">The sequence shown here is derived from an EMBL/GenBank/DDBJ whole genome shotgun (WGS) entry which is preliminary data.</text>
</comment>
<dbReference type="RefSeq" id="WP_165239975.1">
    <property type="nucleotide sequence ID" value="NZ_JAAKZV010000105.1"/>
</dbReference>
<dbReference type="Proteomes" id="UP000481583">
    <property type="component" value="Unassembled WGS sequence"/>
</dbReference>
<organism evidence="4 5">
    <name type="scientific">Streptomyces coryli</name>
    <dbReference type="NCBI Taxonomy" id="1128680"/>
    <lineage>
        <taxon>Bacteria</taxon>
        <taxon>Bacillati</taxon>
        <taxon>Actinomycetota</taxon>
        <taxon>Actinomycetes</taxon>
        <taxon>Kitasatosporales</taxon>
        <taxon>Streptomycetaceae</taxon>
        <taxon>Streptomyces</taxon>
    </lineage>
</organism>
<dbReference type="InterPro" id="IPR011047">
    <property type="entry name" value="Quinoprotein_ADH-like_sf"/>
</dbReference>
<dbReference type="EMBL" id="JAAKZV010000105">
    <property type="protein sequence ID" value="NGN66665.1"/>
    <property type="molecule type" value="Genomic_DNA"/>
</dbReference>
<gene>
    <name evidence="4" type="ORF">G5C51_22515</name>
</gene>
<dbReference type="PANTHER" id="PTHR34512:SF30">
    <property type="entry name" value="OUTER MEMBRANE PROTEIN ASSEMBLY FACTOR BAMB"/>
    <property type="match status" value="1"/>
</dbReference>
<evidence type="ECO:0000256" key="2">
    <source>
        <dbReference type="SAM" id="Phobius"/>
    </source>
</evidence>
<dbReference type="InterPro" id="IPR002372">
    <property type="entry name" value="PQQ_rpt_dom"/>
</dbReference>
<keyword evidence="2" id="KW-1133">Transmembrane helix</keyword>
<protein>
    <submittedName>
        <fullName evidence="4">PQQ-binding-like beta-propeller repeat protein</fullName>
    </submittedName>
</protein>
<proteinExistence type="predicted"/>
<feature type="domain" description="Pyrrolo-quinoline quinone repeat" evidence="3">
    <location>
        <begin position="120"/>
        <end position="227"/>
    </location>
</feature>
<dbReference type="PANTHER" id="PTHR34512">
    <property type="entry name" value="CELL SURFACE PROTEIN"/>
    <property type="match status" value="1"/>
</dbReference>
<dbReference type="Gene3D" id="2.130.10.10">
    <property type="entry name" value="YVTN repeat-like/Quinoprotein amine dehydrogenase"/>
    <property type="match status" value="1"/>
</dbReference>
<accession>A0A6G4U358</accession>
<evidence type="ECO:0000313" key="4">
    <source>
        <dbReference type="EMBL" id="NGN66665.1"/>
    </source>
</evidence>
<dbReference type="SMART" id="SM00564">
    <property type="entry name" value="PQQ"/>
    <property type="match status" value="4"/>
</dbReference>
<dbReference type="InterPro" id="IPR018391">
    <property type="entry name" value="PQQ_b-propeller_rpt"/>
</dbReference>
<dbReference type="InterPro" id="IPR015943">
    <property type="entry name" value="WD40/YVTN_repeat-like_dom_sf"/>
</dbReference>
<evidence type="ECO:0000313" key="5">
    <source>
        <dbReference type="Proteomes" id="UP000481583"/>
    </source>
</evidence>
<dbReference type="SUPFAM" id="SSF50998">
    <property type="entry name" value="Quinoprotein alcohol dehydrogenase-like"/>
    <property type="match status" value="1"/>
</dbReference>